<comment type="subcellular location">
    <subcellularLocation>
        <location evidence="1 8">Nucleus</location>
    </subcellularLocation>
</comment>
<dbReference type="CDD" id="cd00202">
    <property type="entry name" value="ZnF_GATA"/>
    <property type="match status" value="1"/>
</dbReference>
<evidence type="ECO:0000256" key="2">
    <source>
        <dbReference type="ARBA" id="ARBA00005694"/>
    </source>
</evidence>
<evidence type="ECO:0000256" key="3">
    <source>
        <dbReference type="ARBA" id="ARBA00022723"/>
    </source>
</evidence>
<reference evidence="12" key="1">
    <citation type="submission" date="2017-07" db="EMBL/GenBank/DDBJ databases">
        <title>Taro Niue Genome Assembly and Annotation.</title>
        <authorList>
            <person name="Atibalentja N."/>
            <person name="Keating K."/>
            <person name="Fields C.J."/>
        </authorList>
    </citation>
    <scope>NUCLEOTIDE SEQUENCE</scope>
    <source>
        <strain evidence="12">Niue_2</strain>
        <tissue evidence="12">Leaf</tissue>
    </source>
</reference>
<feature type="region of interest" description="Disordered" evidence="10">
    <location>
        <begin position="87"/>
        <end position="118"/>
    </location>
</feature>
<sequence length="403" mass="42831">MDCVQTSLLRDAGRRGDMAMFSAAGHQQNHQFAGFPPVEEEVYANADRGGLLWENFSVDDLLDLGSGAEEQSFGDEEELFGFEDLEEVEEEERERGVSPDNSNASVPSAVSFQAPPPSSDLVVPAGDVAELEWVSRFVDDSYSEFASSSVTPPFHHHSAPAPALLGAAARSEASEARFTNPGAPSKRNWGSCFFFADSLVVPSKARSKRSRTGGRVWSLRGPPFLADSSSAAASCSASSASSCSISSSSSSISPMLLYDGFPGGFPTALQPQQMQMKKKRGRKPKAAPAGAPRAADGAVAELQPRRRCTHCGVDRTPQWRAGPMGAKTLCNACGVRYKSGRLLPEYRPAGSPTFLSQLHSNSHRKVLEMRRNKELAAASSSASCSTPPPTPPAAAAAQLHGVV</sequence>
<dbReference type="GO" id="GO:0043565">
    <property type="term" value="F:sequence-specific DNA binding"/>
    <property type="evidence" value="ECO:0007669"/>
    <property type="project" value="InterPro"/>
</dbReference>
<dbReference type="FunFam" id="3.30.50.10:FF:000018">
    <property type="entry name" value="GATA transcription factor"/>
    <property type="match status" value="1"/>
</dbReference>
<dbReference type="PROSITE" id="PS00344">
    <property type="entry name" value="GATA_ZN_FINGER_1"/>
    <property type="match status" value="1"/>
</dbReference>
<keyword evidence="13" id="KW-1185">Reference proteome</keyword>
<organism evidence="12 13">
    <name type="scientific">Colocasia esculenta</name>
    <name type="common">Wild taro</name>
    <name type="synonym">Arum esculentum</name>
    <dbReference type="NCBI Taxonomy" id="4460"/>
    <lineage>
        <taxon>Eukaryota</taxon>
        <taxon>Viridiplantae</taxon>
        <taxon>Streptophyta</taxon>
        <taxon>Embryophyta</taxon>
        <taxon>Tracheophyta</taxon>
        <taxon>Spermatophyta</taxon>
        <taxon>Magnoliopsida</taxon>
        <taxon>Liliopsida</taxon>
        <taxon>Araceae</taxon>
        <taxon>Aroideae</taxon>
        <taxon>Colocasieae</taxon>
        <taxon>Colocasia</taxon>
    </lineage>
</organism>
<comment type="caution">
    <text evidence="12">The sequence shown here is derived from an EMBL/GenBank/DDBJ whole genome shotgun (WGS) entry which is preliminary data.</text>
</comment>
<evidence type="ECO:0000256" key="5">
    <source>
        <dbReference type="ARBA" id="ARBA00022833"/>
    </source>
</evidence>
<feature type="compositionally biased region" description="Low complexity" evidence="10">
    <location>
        <begin position="286"/>
        <end position="298"/>
    </location>
</feature>
<dbReference type="InterPro" id="IPR013088">
    <property type="entry name" value="Znf_NHR/GATA"/>
</dbReference>
<feature type="compositionally biased region" description="Polar residues" evidence="10">
    <location>
        <begin position="99"/>
        <end position="111"/>
    </location>
</feature>
<comment type="function">
    <text evidence="8">Transcriptional activator that specifically binds 5'-GATA-3' or 5'-GAT-3' motifs within gene promoters.</text>
</comment>
<feature type="compositionally biased region" description="Basic residues" evidence="10">
    <location>
        <begin position="276"/>
        <end position="285"/>
    </location>
</feature>
<dbReference type="EMBL" id="NMUH01002225">
    <property type="protein sequence ID" value="MQL98703.1"/>
    <property type="molecule type" value="Genomic_DNA"/>
</dbReference>
<dbReference type="SUPFAM" id="SSF57716">
    <property type="entry name" value="Glucocorticoid receptor-like (DNA-binding domain)"/>
    <property type="match status" value="1"/>
</dbReference>
<evidence type="ECO:0000256" key="8">
    <source>
        <dbReference type="PIRNR" id="PIRNR016992"/>
    </source>
</evidence>
<dbReference type="Proteomes" id="UP000652761">
    <property type="component" value="Unassembled WGS sequence"/>
</dbReference>
<dbReference type="GO" id="GO:0005634">
    <property type="term" value="C:nucleus"/>
    <property type="evidence" value="ECO:0007669"/>
    <property type="project" value="UniProtKB-SubCell"/>
</dbReference>
<keyword evidence="8" id="KW-0805">Transcription regulation</keyword>
<accession>A0A843W332</accession>
<keyword evidence="8" id="KW-0238">DNA-binding</keyword>
<evidence type="ECO:0000313" key="12">
    <source>
        <dbReference type="EMBL" id="MQL98703.1"/>
    </source>
</evidence>
<dbReference type="AlphaFoldDB" id="A0A843W332"/>
<feature type="region of interest" description="Disordered" evidence="10">
    <location>
        <begin position="373"/>
        <end position="403"/>
    </location>
</feature>
<feature type="compositionally biased region" description="Low complexity" evidence="10">
    <location>
        <begin position="376"/>
        <end position="385"/>
    </location>
</feature>
<dbReference type="GO" id="GO:0008270">
    <property type="term" value="F:zinc ion binding"/>
    <property type="evidence" value="ECO:0007669"/>
    <property type="project" value="UniProtKB-KW"/>
</dbReference>
<evidence type="ECO:0000259" key="11">
    <source>
        <dbReference type="PROSITE" id="PS50114"/>
    </source>
</evidence>
<dbReference type="GO" id="GO:0045893">
    <property type="term" value="P:positive regulation of DNA-templated transcription"/>
    <property type="evidence" value="ECO:0007669"/>
    <property type="project" value="InterPro"/>
</dbReference>
<dbReference type="InterPro" id="IPR016679">
    <property type="entry name" value="TF_GATA_pln"/>
</dbReference>
<keyword evidence="8" id="KW-0804">Transcription</keyword>
<dbReference type="PANTHER" id="PTHR45658">
    <property type="entry name" value="GATA TRANSCRIPTION FACTOR"/>
    <property type="match status" value="1"/>
</dbReference>
<evidence type="ECO:0000256" key="1">
    <source>
        <dbReference type="ARBA" id="ARBA00004123"/>
    </source>
</evidence>
<comment type="similarity">
    <text evidence="2 8">Belongs to the type IV zinc-finger family. Class A subfamily.</text>
</comment>
<dbReference type="PIRSF" id="PIRSF016992">
    <property type="entry name" value="TF_GATA_plant"/>
    <property type="match status" value="1"/>
</dbReference>
<keyword evidence="7 8" id="KW-0539">Nucleus</keyword>
<evidence type="ECO:0000256" key="4">
    <source>
        <dbReference type="ARBA" id="ARBA00022771"/>
    </source>
</evidence>
<dbReference type="GO" id="GO:0030154">
    <property type="term" value="P:cell differentiation"/>
    <property type="evidence" value="ECO:0007669"/>
    <property type="project" value="TreeGrafter"/>
</dbReference>
<dbReference type="PANTHER" id="PTHR45658:SF92">
    <property type="entry name" value="GATA TRANSCRIPTION FACTOR 5"/>
    <property type="match status" value="1"/>
</dbReference>
<evidence type="ECO:0000256" key="7">
    <source>
        <dbReference type="ARBA" id="ARBA00023242"/>
    </source>
</evidence>
<feature type="region of interest" description="Disordered" evidence="10">
    <location>
        <begin position="268"/>
        <end position="301"/>
    </location>
</feature>
<name>A0A843W332_COLES</name>
<keyword evidence="3" id="KW-0479">Metal-binding</keyword>
<feature type="domain" description="GATA-type" evidence="11">
    <location>
        <begin position="302"/>
        <end position="338"/>
    </location>
</feature>
<dbReference type="OrthoDB" id="2162994at2759"/>
<dbReference type="InterPro" id="IPR051140">
    <property type="entry name" value="GATA_TF"/>
</dbReference>
<protein>
    <recommendedName>
        <fullName evidence="8">GATA transcription factor</fullName>
    </recommendedName>
</protein>
<evidence type="ECO:0000256" key="10">
    <source>
        <dbReference type="SAM" id="MobiDB-lite"/>
    </source>
</evidence>
<evidence type="ECO:0000313" key="13">
    <source>
        <dbReference type="Proteomes" id="UP000652761"/>
    </source>
</evidence>
<gene>
    <name evidence="12" type="ORF">Taro_031407</name>
</gene>
<proteinExistence type="inferred from homology"/>
<dbReference type="SMART" id="SM00401">
    <property type="entry name" value="ZnF_GATA"/>
    <property type="match status" value="1"/>
</dbReference>
<dbReference type="Gene3D" id="3.30.50.10">
    <property type="entry name" value="Erythroid Transcription Factor GATA-1, subunit A"/>
    <property type="match status" value="1"/>
</dbReference>
<evidence type="ECO:0000256" key="6">
    <source>
        <dbReference type="ARBA" id="ARBA00023159"/>
    </source>
</evidence>
<evidence type="ECO:0000256" key="9">
    <source>
        <dbReference type="PROSITE-ProRule" id="PRU00094"/>
    </source>
</evidence>
<dbReference type="Pfam" id="PF00320">
    <property type="entry name" value="GATA"/>
    <property type="match status" value="1"/>
</dbReference>
<keyword evidence="6 8" id="KW-0010">Activator</keyword>
<keyword evidence="5" id="KW-0862">Zinc</keyword>
<dbReference type="PROSITE" id="PS50114">
    <property type="entry name" value="GATA_ZN_FINGER_2"/>
    <property type="match status" value="1"/>
</dbReference>
<dbReference type="InterPro" id="IPR000679">
    <property type="entry name" value="Znf_GATA"/>
</dbReference>
<keyword evidence="4 9" id="KW-0863">Zinc-finger</keyword>